<evidence type="ECO:0000256" key="1">
    <source>
        <dbReference type="SAM" id="MobiDB-lite"/>
    </source>
</evidence>
<comment type="caution">
    <text evidence="3">The sequence shown here is derived from an EMBL/GenBank/DDBJ whole genome shotgun (WGS) entry which is preliminary data.</text>
</comment>
<organism evidence="3 4">
    <name type="scientific">Armillaria luteobubalina</name>
    <dbReference type="NCBI Taxonomy" id="153913"/>
    <lineage>
        <taxon>Eukaryota</taxon>
        <taxon>Fungi</taxon>
        <taxon>Dikarya</taxon>
        <taxon>Basidiomycota</taxon>
        <taxon>Agaricomycotina</taxon>
        <taxon>Agaricomycetes</taxon>
        <taxon>Agaricomycetidae</taxon>
        <taxon>Agaricales</taxon>
        <taxon>Marasmiineae</taxon>
        <taxon>Physalacriaceae</taxon>
        <taxon>Armillaria</taxon>
    </lineage>
</organism>
<keyword evidence="2" id="KW-0732">Signal</keyword>
<evidence type="ECO:0000313" key="3">
    <source>
        <dbReference type="EMBL" id="KAK0503221.1"/>
    </source>
</evidence>
<dbReference type="AlphaFoldDB" id="A0AA39QIX3"/>
<evidence type="ECO:0000313" key="4">
    <source>
        <dbReference type="Proteomes" id="UP001175228"/>
    </source>
</evidence>
<protein>
    <recommendedName>
        <fullName evidence="5">Secreted protein</fullName>
    </recommendedName>
</protein>
<keyword evidence="4" id="KW-1185">Reference proteome</keyword>
<feature type="compositionally biased region" description="Basic and acidic residues" evidence="1">
    <location>
        <begin position="46"/>
        <end position="55"/>
    </location>
</feature>
<dbReference type="Proteomes" id="UP001175228">
    <property type="component" value="Unassembled WGS sequence"/>
</dbReference>
<feature type="chain" id="PRO_5041467849" description="Secreted protein" evidence="2">
    <location>
        <begin position="27"/>
        <end position="90"/>
    </location>
</feature>
<dbReference type="EMBL" id="JAUEPU010000004">
    <property type="protein sequence ID" value="KAK0503221.1"/>
    <property type="molecule type" value="Genomic_DNA"/>
</dbReference>
<proteinExistence type="predicted"/>
<gene>
    <name evidence="3" type="ORF">EDD18DRAFT_623894</name>
</gene>
<evidence type="ECO:0008006" key="5">
    <source>
        <dbReference type="Google" id="ProtNLM"/>
    </source>
</evidence>
<feature type="region of interest" description="Disordered" evidence="1">
    <location>
        <begin position="46"/>
        <end position="67"/>
    </location>
</feature>
<feature type="signal peptide" evidence="2">
    <location>
        <begin position="1"/>
        <end position="26"/>
    </location>
</feature>
<accession>A0AA39QIX3</accession>
<name>A0AA39QIX3_9AGAR</name>
<evidence type="ECO:0000256" key="2">
    <source>
        <dbReference type="SAM" id="SignalP"/>
    </source>
</evidence>
<sequence>MAHMFPLVVALSCAFVLSICLQTCQTANKRKEVTRREVLWQSRVNAQRENKDGRGMTKSPKSSQETVAHLCSRPRCLLDFSEGRKEPFTT</sequence>
<reference evidence="3" key="1">
    <citation type="submission" date="2023-06" db="EMBL/GenBank/DDBJ databases">
        <authorList>
            <consortium name="Lawrence Berkeley National Laboratory"/>
            <person name="Ahrendt S."/>
            <person name="Sahu N."/>
            <person name="Indic B."/>
            <person name="Wong-Bajracharya J."/>
            <person name="Merenyi Z."/>
            <person name="Ke H.-M."/>
            <person name="Monk M."/>
            <person name="Kocsube S."/>
            <person name="Drula E."/>
            <person name="Lipzen A."/>
            <person name="Balint B."/>
            <person name="Henrissat B."/>
            <person name="Andreopoulos B."/>
            <person name="Martin F.M."/>
            <person name="Harder C.B."/>
            <person name="Rigling D."/>
            <person name="Ford K.L."/>
            <person name="Foster G.D."/>
            <person name="Pangilinan J."/>
            <person name="Papanicolaou A."/>
            <person name="Barry K."/>
            <person name="LaButti K."/>
            <person name="Viragh M."/>
            <person name="Koriabine M."/>
            <person name="Yan M."/>
            <person name="Riley R."/>
            <person name="Champramary S."/>
            <person name="Plett K.L."/>
            <person name="Tsai I.J."/>
            <person name="Slot J."/>
            <person name="Sipos G."/>
            <person name="Plett J."/>
            <person name="Nagy L.G."/>
            <person name="Grigoriev I.V."/>
        </authorList>
    </citation>
    <scope>NUCLEOTIDE SEQUENCE</scope>
    <source>
        <strain evidence="3">HWK02</strain>
    </source>
</reference>